<dbReference type="SMART" id="SM00283">
    <property type="entry name" value="MA"/>
    <property type="match status" value="1"/>
</dbReference>
<dbReference type="PANTHER" id="PTHR32089:SF119">
    <property type="entry name" value="METHYL-ACCEPTING CHEMOTAXIS PROTEIN CTPL"/>
    <property type="match status" value="1"/>
</dbReference>
<organism evidence="11 12">
    <name type="scientific">Allochromatium warmingii</name>
    <name type="common">Chromatium warmingii</name>
    <dbReference type="NCBI Taxonomy" id="61595"/>
    <lineage>
        <taxon>Bacteria</taxon>
        <taxon>Pseudomonadati</taxon>
        <taxon>Pseudomonadota</taxon>
        <taxon>Gammaproteobacteria</taxon>
        <taxon>Chromatiales</taxon>
        <taxon>Chromatiaceae</taxon>
        <taxon>Allochromatium</taxon>
    </lineage>
</organism>
<dbReference type="CDD" id="cd11386">
    <property type="entry name" value="MCP_signal"/>
    <property type="match status" value="1"/>
</dbReference>
<evidence type="ECO:0000259" key="9">
    <source>
        <dbReference type="PROSITE" id="PS50111"/>
    </source>
</evidence>
<keyword evidence="5 7" id="KW-0807">Transducer</keyword>
<protein>
    <submittedName>
        <fullName evidence="11">Methyl-accepting chemotaxis protein</fullName>
    </submittedName>
</protein>
<keyword evidence="2" id="KW-0812">Transmembrane</keyword>
<evidence type="ECO:0000256" key="5">
    <source>
        <dbReference type="ARBA" id="ARBA00023224"/>
    </source>
</evidence>
<dbReference type="SMART" id="SM00304">
    <property type="entry name" value="HAMP"/>
    <property type="match status" value="1"/>
</dbReference>
<dbReference type="GO" id="GO:0004888">
    <property type="term" value="F:transmembrane signaling receptor activity"/>
    <property type="evidence" value="ECO:0007669"/>
    <property type="project" value="InterPro"/>
</dbReference>
<feature type="compositionally biased region" description="Basic and acidic residues" evidence="8">
    <location>
        <begin position="443"/>
        <end position="452"/>
    </location>
</feature>
<dbReference type="SUPFAM" id="SSF58104">
    <property type="entry name" value="Methyl-accepting chemotaxis protein (MCP) signaling domain"/>
    <property type="match status" value="1"/>
</dbReference>
<dbReference type="InterPro" id="IPR024478">
    <property type="entry name" value="HlyB_4HB_MCP"/>
</dbReference>
<dbReference type="Pfam" id="PF00672">
    <property type="entry name" value="HAMP"/>
    <property type="match status" value="1"/>
</dbReference>
<dbReference type="Pfam" id="PF12729">
    <property type="entry name" value="4HB_MCP_1"/>
    <property type="match status" value="1"/>
</dbReference>
<dbReference type="InterPro" id="IPR004090">
    <property type="entry name" value="Chemotax_Me-accpt_rcpt"/>
</dbReference>
<evidence type="ECO:0000256" key="8">
    <source>
        <dbReference type="SAM" id="MobiDB-lite"/>
    </source>
</evidence>
<dbReference type="RefSeq" id="WP_091334501.1">
    <property type="nucleotide sequence ID" value="NZ_FNOW01000035.1"/>
</dbReference>
<evidence type="ECO:0000256" key="2">
    <source>
        <dbReference type="ARBA" id="ARBA00022692"/>
    </source>
</evidence>
<name>A0A1H3HP35_ALLWA</name>
<sequence length="544" mass="58920">MKFIEHTKISTKLVLLALIPSLAMVLTSVMATMMLREVNQGVDRIYLDRVVPLQGLKGISDDYAVLVIDAVNKANAGRLTAEQALALIQQAQMRIQSRWSAYLATELTPEETALVEDAKRLFNQADGAILTVTRYLESQRGLITDQLRDVDGALYDYIDPVSAKLTELVDLQLRVALSEQQQAHRVYSSSVRTFFILTLVSLSLVALLGVLFHRSIMGQLGTLRRAIHAIVEHSNLTATTELRADNEIGAIARDFDRMSSELRNLVEQIAGSAMTLSSATGQMAGNLAQVREVMQHQSLETDQVATAMEEMSASVEEVARNTAMAADATRDSKRLADQGQIAVTETIHSMSALAERIVQSGQSIQSLERDSQEIGKILDVIQAITSQTNLLALNAAIEAARAGEVGRGFAVVADEVRTLAQRTQSSAQEIESMVKRLQQSSRHAAEEMDRSRQGANTSMETASKAGAALDAITAAVNNISMTMDQIASAAEEQTAVAVEISRGIVSINSATREASSSMADLEKAGHGLAELASELRDRATHFTL</sequence>
<evidence type="ECO:0000256" key="3">
    <source>
        <dbReference type="ARBA" id="ARBA00022989"/>
    </source>
</evidence>
<evidence type="ECO:0000256" key="1">
    <source>
        <dbReference type="ARBA" id="ARBA00004141"/>
    </source>
</evidence>
<evidence type="ECO:0000313" key="11">
    <source>
        <dbReference type="EMBL" id="SDY17253.1"/>
    </source>
</evidence>
<feature type="region of interest" description="Disordered" evidence="8">
    <location>
        <begin position="439"/>
        <end position="459"/>
    </location>
</feature>
<evidence type="ECO:0000256" key="7">
    <source>
        <dbReference type="PROSITE-ProRule" id="PRU00284"/>
    </source>
</evidence>
<dbReference type="FunFam" id="1.10.287.950:FF:000001">
    <property type="entry name" value="Methyl-accepting chemotaxis sensory transducer"/>
    <property type="match status" value="1"/>
</dbReference>
<evidence type="ECO:0000256" key="4">
    <source>
        <dbReference type="ARBA" id="ARBA00023136"/>
    </source>
</evidence>
<dbReference type="STRING" id="61595.SAMN05421644_13517"/>
<feature type="domain" description="HAMP" evidence="10">
    <location>
        <begin position="214"/>
        <end position="267"/>
    </location>
</feature>
<evidence type="ECO:0000256" key="6">
    <source>
        <dbReference type="ARBA" id="ARBA00029447"/>
    </source>
</evidence>
<dbReference type="Pfam" id="PF00015">
    <property type="entry name" value="MCPsignal"/>
    <property type="match status" value="1"/>
</dbReference>
<dbReference type="OrthoDB" id="9781845at2"/>
<evidence type="ECO:0000259" key="10">
    <source>
        <dbReference type="PROSITE" id="PS50885"/>
    </source>
</evidence>
<dbReference type="PROSITE" id="PS50885">
    <property type="entry name" value="HAMP"/>
    <property type="match status" value="1"/>
</dbReference>
<keyword evidence="4" id="KW-0472">Membrane</keyword>
<feature type="domain" description="Methyl-accepting transducer" evidence="9">
    <location>
        <begin position="272"/>
        <end position="508"/>
    </location>
</feature>
<keyword evidence="3" id="KW-1133">Transmembrane helix</keyword>
<dbReference type="GO" id="GO:0007165">
    <property type="term" value="P:signal transduction"/>
    <property type="evidence" value="ECO:0007669"/>
    <property type="project" value="UniProtKB-KW"/>
</dbReference>
<proteinExistence type="inferred from homology"/>
<comment type="similarity">
    <text evidence="6">Belongs to the methyl-accepting chemotaxis (MCP) protein family.</text>
</comment>
<comment type="subcellular location">
    <subcellularLocation>
        <location evidence="1">Membrane</location>
        <topology evidence="1">Multi-pass membrane protein</topology>
    </subcellularLocation>
</comment>
<dbReference type="PRINTS" id="PR00260">
    <property type="entry name" value="CHEMTRNSDUCR"/>
</dbReference>
<dbReference type="InterPro" id="IPR004089">
    <property type="entry name" value="MCPsignal_dom"/>
</dbReference>
<reference evidence="12" key="1">
    <citation type="submission" date="2016-10" db="EMBL/GenBank/DDBJ databases">
        <authorList>
            <person name="Varghese N."/>
            <person name="Submissions S."/>
        </authorList>
    </citation>
    <scope>NUCLEOTIDE SEQUENCE [LARGE SCALE GENOMIC DNA]</scope>
    <source>
        <strain evidence="12">DSM 173</strain>
    </source>
</reference>
<gene>
    <name evidence="11" type="ORF">SAMN05421644_13517</name>
</gene>
<dbReference type="InterPro" id="IPR003660">
    <property type="entry name" value="HAMP_dom"/>
</dbReference>
<dbReference type="PANTHER" id="PTHR32089">
    <property type="entry name" value="METHYL-ACCEPTING CHEMOTAXIS PROTEIN MCPB"/>
    <property type="match status" value="1"/>
</dbReference>
<evidence type="ECO:0000313" key="12">
    <source>
        <dbReference type="Proteomes" id="UP000198672"/>
    </source>
</evidence>
<keyword evidence="12" id="KW-1185">Reference proteome</keyword>
<dbReference type="EMBL" id="FNOW01000035">
    <property type="protein sequence ID" value="SDY17253.1"/>
    <property type="molecule type" value="Genomic_DNA"/>
</dbReference>
<dbReference type="GO" id="GO:0016020">
    <property type="term" value="C:membrane"/>
    <property type="evidence" value="ECO:0007669"/>
    <property type="project" value="UniProtKB-SubCell"/>
</dbReference>
<dbReference type="Gene3D" id="1.10.287.950">
    <property type="entry name" value="Methyl-accepting chemotaxis protein"/>
    <property type="match status" value="1"/>
</dbReference>
<accession>A0A1H3HP35</accession>
<dbReference type="AlphaFoldDB" id="A0A1H3HP35"/>
<dbReference type="GO" id="GO:0006935">
    <property type="term" value="P:chemotaxis"/>
    <property type="evidence" value="ECO:0007669"/>
    <property type="project" value="InterPro"/>
</dbReference>
<dbReference type="PROSITE" id="PS50111">
    <property type="entry name" value="CHEMOTAXIS_TRANSDUC_2"/>
    <property type="match status" value="1"/>
</dbReference>
<dbReference type="Proteomes" id="UP000198672">
    <property type="component" value="Unassembled WGS sequence"/>
</dbReference>